<dbReference type="RefSeq" id="WP_011379408.1">
    <property type="nucleotide sequence ID" value="NC_007614.1"/>
</dbReference>
<evidence type="ECO:0000256" key="1">
    <source>
        <dbReference type="SAM" id="SignalP"/>
    </source>
</evidence>
<keyword evidence="1" id="KW-0732">Signal</keyword>
<dbReference type="InterPro" id="IPR013424">
    <property type="entry name" value="Ice-binding_C"/>
</dbReference>
<proteinExistence type="predicted"/>
<feature type="signal peptide" evidence="1">
    <location>
        <begin position="1"/>
        <end position="23"/>
    </location>
</feature>
<dbReference type="OrthoDB" id="8566501at2"/>
<evidence type="ECO:0008006" key="4">
    <source>
        <dbReference type="Google" id="ProtNLM"/>
    </source>
</evidence>
<dbReference type="AlphaFoldDB" id="Q2YD18"/>
<dbReference type="KEGG" id="nmu:Nmul_A0044"/>
<protein>
    <recommendedName>
        <fullName evidence="4">PEP-CTERM protein-sorting domain-containing protein</fullName>
    </recommendedName>
</protein>
<keyword evidence="3" id="KW-1185">Reference proteome</keyword>
<evidence type="ECO:0000313" key="2">
    <source>
        <dbReference type="EMBL" id="ABB73353.1"/>
    </source>
</evidence>
<reference evidence="2 3" key="2">
    <citation type="journal article" date="2008" name="Appl. Environ. Microbiol.">
        <title>Complete genome sequence of Nitrosospira multiformis, an ammonia-oxidizing bacterium from the soil environment.</title>
        <authorList>
            <person name="Norton J.M."/>
            <person name="Klotz M.G."/>
            <person name="Stein L.Y."/>
            <person name="Arp D.J."/>
            <person name="Bottomley P.J."/>
            <person name="Chain P.S."/>
            <person name="Hauser L.J."/>
            <person name="Land M.L."/>
            <person name="Larimer F.W."/>
            <person name="Shin M.W."/>
            <person name="Starkenburg S.R."/>
        </authorList>
    </citation>
    <scope>NUCLEOTIDE SEQUENCE [LARGE SCALE GENOMIC DNA]</scope>
    <source>
        <strain evidence="3">ATCC 25196 / NCIMB 11849 / C 71</strain>
    </source>
</reference>
<organism evidence="2 3">
    <name type="scientific">Nitrosospira multiformis (strain ATCC 25196 / NCIMB 11849 / C 71)</name>
    <dbReference type="NCBI Taxonomy" id="323848"/>
    <lineage>
        <taxon>Bacteria</taxon>
        <taxon>Pseudomonadati</taxon>
        <taxon>Pseudomonadota</taxon>
        <taxon>Betaproteobacteria</taxon>
        <taxon>Nitrosomonadales</taxon>
        <taxon>Nitrosomonadaceae</taxon>
        <taxon>Nitrosospira</taxon>
    </lineage>
</organism>
<dbReference type="Proteomes" id="UP000002718">
    <property type="component" value="Chromosome"/>
</dbReference>
<dbReference type="EMBL" id="CP000103">
    <property type="protein sequence ID" value="ABB73353.1"/>
    <property type="molecule type" value="Genomic_DNA"/>
</dbReference>
<evidence type="ECO:0000313" key="3">
    <source>
        <dbReference type="Proteomes" id="UP000002718"/>
    </source>
</evidence>
<dbReference type="NCBIfam" id="TIGR02595">
    <property type="entry name" value="PEP_CTERM"/>
    <property type="match status" value="1"/>
</dbReference>
<dbReference type="eggNOG" id="ENOG5033KHS">
    <property type="taxonomic scope" value="Bacteria"/>
</dbReference>
<accession>Q2YD18</accession>
<feature type="chain" id="PRO_5004218885" description="PEP-CTERM protein-sorting domain-containing protein" evidence="1">
    <location>
        <begin position="24"/>
        <end position="228"/>
    </location>
</feature>
<name>Q2YD18_NITMU</name>
<dbReference type="HOGENOM" id="CLU_1248920_0_0_4"/>
<reference evidence="3" key="1">
    <citation type="submission" date="2005-08" db="EMBL/GenBank/DDBJ databases">
        <title>Complete sequence of chromosome 1 of Nitrosospira multiformis ATCC 25196.</title>
        <authorList>
            <person name="Copeland A."/>
            <person name="Lucas S."/>
            <person name="Lapidus A."/>
            <person name="Barry K."/>
            <person name="Detter J.C."/>
            <person name="Glavina T."/>
            <person name="Hammon N."/>
            <person name="Israni S."/>
            <person name="Pitluck S."/>
            <person name="Chain P."/>
            <person name="Malfatti S."/>
            <person name="Shin M."/>
            <person name="Vergez L."/>
            <person name="Schmutz J."/>
            <person name="Larimer F."/>
            <person name="Land M."/>
            <person name="Hauser L."/>
            <person name="Kyrpides N."/>
            <person name="Lykidis A."/>
            <person name="Richardson P."/>
        </authorList>
    </citation>
    <scope>NUCLEOTIDE SEQUENCE [LARGE SCALE GENOMIC DNA]</scope>
    <source>
        <strain evidence="3">ATCC 25196 / NCIMB 11849 / C 71</strain>
    </source>
</reference>
<gene>
    <name evidence="2" type="ordered locus">Nmul_A0044</name>
</gene>
<sequence>MNRFFRDAIASGVLLSAISAAQATPIYMTADFSGGILTTNGLANSLGLQQTSTCSGCAAGSVSGKVLFDQSLIPGSGTGTVNIALAAVTGASNSTIFDIDFGSRPLGFEFGNGDVLGGPSIQFNNGVFNGFFFVKDFVADGKTYELSMQGANWTMNWLKSNSSSQLVAAGYLNVGNQGLTSQAYFDPSLPATELPNNRIPEPTVLALVMVGMLGIFMTRRHKQTYAAA</sequence>